<dbReference type="Proteomes" id="UP000704068">
    <property type="component" value="Unassembled WGS sequence"/>
</dbReference>
<dbReference type="RefSeq" id="WP_303763349.1">
    <property type="nucleotide sequence ID" value="NZ_JABZGR010000007.1"/>
</dbReference>
<dbReference type="AlphaFoldDB" id="A0A929RXX9"/>
<dbReference type="PANTHER" id="PTHR45661">
    <property type="entry name" value="SURFACE ANTIGEN"/>
    <property type="match status" value="1"/>
</dbReference>
<comment type="caution">
    <text evidence="1">The sequence shown here is derived from an EMBL/GenBank/DDBJ whole genome shotgun (WGS) entry which is preliminary data.</text>
</comment>
<dbReference type="Pfam" id="PF13306">
    <property type="entry name" value="LRR_5"/>
    <property type="match status" value="4"/>
</dbReference>
<reference evidence="1" key="1">
    <citation type="submission" date="2020-04" db="EMBL/GenBank/DDBJ databases">
        <title>Deep metagenomics examines the oral microbiome during advanced dental caries in children, revealing novel taxa and co-occurrences with host molecules.</title>
        <authorList>
            <person name="Baker J.L."/>
            <person name="Morton J.T."/>
            <person name="Dinis M."/>
            <person name="Alvarez R."/>
            <person name="Tran N.C."/>
            <person name="Knight R."/>
            <person name="Edlund A."/>
        </authorList>
    </citation>
    <scope>NUCLEOTIDE SEQUENCE</scope>
    <source>
        <strain evidence="1">JCVI_34_bin.1</strain>
    </source>
</reference>
<evidence type="ECO:0000313" key="2">
    <source>
        <dbReference type="Proteomes" id="UP000704068"/>
    </source>
</evidence>
<dbReference type="EMBL" id="JABZGR010000007">
    <property type="protein sequence ID" value="MBF0970124.1"/>
    <property type="molecule type" value="Genomic_DNA"/>
</dbReference>
<organism evidence="1 2">
    <name type="scientific">Alloprevotella tannerae</name>
    <dbReference type="NCBI Taxonomy" id="76122"/>
    <lineage>
        <taxon>Bacteria</taxon>
        <taxon>Pseudomonadati</taxon>
        <taxon>Bacteroidota</taxon>
        <taxon>Bacteroidia</taxon>
        <taxon>Bacteroidales</taxon>
        <taxon>Prevotellaceae</taxon>
        <taxon>Alloprevotella</taxon>
    </lineage>
</organism>
<proteinExistence type="predicted"/>
<dbReference type="Gene3D" id="3.80.10.10">
    <property type="entry name" value="Ribonuclease Inhibitor"/>
    <property type="match status" value="2"/>
</dbReference>
<dbReference type="InterPro" id="IPR032675">
    <property type="entry name" value="LRR_dom_sf"/>
</dbReference>
<gene>
    <name evidence="1" type="ORF">HXK21_03645</name>
</gene>
<dbReference type="InterPro" id="IPR026906">
    <property type="entry name" value="LRR_5"/>
</dbReference>
<sequence>MRNLLFLARVVVVSFIVSLRLYAQPYPTTSYQLDEEGKTIVKWLGSEAELDLSSDPAFSAIETIGSKAFANCRDLKTIILPEKTTNIEGGAFSDCNELAEITWGNALVSVGEDAFFACKRLKKIDLKSVQNIGNTAFSGCAALEEIFLPKTLEELGYSAFYNCRSIKAFKVDKENEYFASYLEVLFDKNLSYLLAYPRAKVGSEYVVPPTVTVIAGRAFDNCTQLQTLTLSPRLSMIGKNALFKCKGLKKISLRSSIVPELQGDAPLNGIDLENCHLFVPKEAINAYREDEVWKNFIHIEALPAVTGISEDSYLLDETGKTLLRWLGGETEIDMAADTRLSQVETIAAEAFTVRGDHHTANTVLERLKTSPQLRKIESVGLWCIALQEIEFSEGLEELETCAFSGGMFVKTLKLPASLKRVAGVPFFNFYDLESIELAAGSQVFTLISDMLVEKATNRLIFTPQHRNRFTINVPKGVQIIGQDAFSDNNFICNVMIPEGVTTLESTCFLGCDQLARVDLPASLTKIDFRAFARSSALDTVIVRASTPPTLVIGDEGQTPFDRIGDEAVLWVPQAALESYRNNETWSELFTEIRPLEDLFLQVVQPTNQSENIILKEHVLTVQAEGNIVVYNSDGIILSRAKGTLCIQLPQQGGVYLLSINGRVTKILDK</sequence>
<dbReference type="PANTHER" id="PTHR45661:SF3">
    <property type="entry name" value="IG-LIKE DOMAIN-CONTAINING PROTEIN"/>
    <property type="match status" value="1"/>
</dbReference>
<dbReference type="InterPro" id="IPR053139">
    <property type="entry name" value="Surface_bspA-like"/>
</dbReference>
<accession>A0A929RXX9</accession>
<evidence type="ECO:0000313" key="1">
    <source>
        <dbReference type="EMBL" id="MBF0970124.1"/>
    </source>
</evidence>
<dbReference type="SUPFAM" id="SSF52058">
    <property type="entry name" value="L domain-like"/>
    <property type="match status" value="2"/>
</dbReference>
<name>A0A929RXX9_9BACT</name>
<protein>
    <submittedName>
        <fullName evidence="1">Leucine-rich repeat domain-containing protein</fullName>
    </submittedName>
</protein>